<dbReference type="STRING" id="521096.Tpau_1274"/>
<organism evidence="5 6">
    <name type="scientific">Tsukamurella paurometabola (strain ATCC 8368 / DSM 20162 / CCUG 35730 / CIP 100753 / JCM 10117 / KCTC 9821 / NBRC 16120 / NCIMB 702349 / NCTC 13040)</name>
    <name type="common">Corynebacterium paurometabolum</name>
    <dbReference type="NCBI Taxonomy" id="521096"/>
    <lineage>
        <taxon>Bacteria</taxon>
        <taxon>Bacillati</taxon>
        <taxon>Actinomycetota</taxon>
        <taxon>Actinomycetes</taxon>
        <taxon>Mycobacteriales</taxon>
        <taxon>Tsukamurellaceae</taxon>
        <taxon>Tsukamurella</taxon>
    </lineage>
</organism>
<evidence type="ECO:0000256" key="1">
    <source>
        <dbReference type="ARBA" id="ARBA00022475"/>
    </source>
</evidence>
<evidence type="ECO:0000256" key="4">
    <source>
        <dbReference type="SAM" id="SignalP"/>
    </source>
</evidence>
<dbReference type="InterPro" id="IPR008691">
    <property type="entry name" value="LpqH"/>
</dbReference>
<dbReference type="HOGENOM" id="CLU_1618289_0_0_11"/>
<dbReference type="GO" id="GO:0016020">
    <property type="term" value="C:membrane"/>
    <property type="evidence" value="ECO:0007669"/>
    <property type="project" value="InterPro"/>
</dbReference>
<evidence type="ECO:0008006" key="7">
    <source>
        <dbReference type="Google" id="ProtNLM"/>
    </source>
</evidence>
<accession>D5UWN3</accession>
<name>D5UWN3_TSUPD</name>
<dbReference type="PROSITE" id="PS51257">
    <property type="entry name" value="PROKAR_LIPOPROTEIN"/>
    <property type="match status" value="1"/>
</dbReference>
<sequence length="164" mass="16382">MNRGICSAVLCGVAAASIGGCSTTVAGTATPAGSAAPADAGASEAPATSTPSREPAETTGTATLEIDGRFPEGGDRIPVVCDDLGGGSLMVMAKDLPIILTISLQTTPPPSLTMLTILDPDAGTLTNDESFAVTADGRTYRLEGELIGLGSDDPERTAKITVTC</sequence>
<dbReference type="RefSeq" id="WP_013125943.1">
    <property type="nucleotide sequence ID" value="NC_014158.1"/>
</dbReference>
<protein>
    <recommendedName>
        <fullName evidence="7">Lipoprotein antigen</fullName>
    </recommendedName>
</protein>
<dbReference type="Proteomes" id="UP000001213">
    <property type="component" value="Chromosome"/>
</dbReference>
<feature type="chain" id="PRO_5038483729" description="Lipoprotein antigen" evidence="4">
    <location>
        <begin position="27"/>
        <end position="164"/>
    </location>
</feature>
<keyword evidence="6" id="KW-1185">Reference proteome</keyword>
<keyword evidence="1" id="KW-1003">Cell membrane</keyword>
<dbReference type="EMBL" id="CP001966">
    <property type="protein sequence ID" value="ADG77905.1"/>
    <property type="molecule type" value="Genomic_DNA"/>
</dbReference>
<evidence type="ECO:0000256" key="3">
    <source>
        <dbReference type="SAM" id="MobiDB-lite"/>
    </source>
</evidence>
<evidence type="ECO:0000256" key="2">
    <source>
        <dbReference type="ARBA" id="ARBA00023136"/>
    </source>
</evidence>
<dbReference type="KEGG" id="tpr:Tpau_1274"/>
<proteinExistence type="predicted"/>
<evidence type="ECO:0000313" key="5">
    <source>
        <dbReference type="EMBL" id="ADG77905.1"/>
    </source>
</evidence>
<reference evidence="6" key="1">
    <citation type="submission" date="2010-03" db="EMBL/GenBank/DDBJ databases">
        <title>The complete chromosome of Tsukamurella paurometabola DSM 20162.</title>
        <authorList>
            <consortium name="US DOE Joint Genome Institute (JGI-PGF)"/>
            <person name="Lucas S."/>
            <person name="Copeland A."/>
            <person name="Lapidus A."/>
            <person name="Glavina del Rio T."/>
            <person name="Dalin E."/>
            <person name="Tice H."/>
            <person name="Bruce D."/>
            <person name="Goodwin L."/>
            <person name="Pitluck S."/>
            <person name="Kyrpides N."/>
            <person name="Mavromatis K."/>
            <person name="Ivanova N."/>
            <person name="Mikhailova N."/>
            <person name="Munk A.C."/>
            <person name="Brettin T."/>
            <person name="Detter J.C."/>
            <person name="Tapia R."/>
            <person name="Han C."/>
            <person name="Larimer F."/>
            <person name="Land M."/>
            <person name="Hauser L."/>
            <person name="Markowitz V."/>
            <person name="Cheng J.-F."/>
            <person name="Hugenholtz P."/>
            <person name="Woyke T."/>
            <person name="Wu D."/>
            <person name="Jando M."/>
            <person name="Brambilla E."/>
            <person name="Klenk H.-P."/>
            <person name="Eisen J.A."/>
        </authorList>
    </citation>
    <scope>NUCLEOTIDE SEQUENCE [LARGE SCALE GENOMIC DNA]</scope>
    <source>
        <strain evidence="6">ATCC 8368 / DSM 20162 / CCUG 35730 / CIP 100753 / JCM 10117 / KCTC 9821 / NBRC 16120 / NCIMB 702349 / NCTC 13040</strain>
    </source>
</reference>
<reference evidence="5 6" key="2">
    <citation type="journal article" date="2011" name="Stand. Genomic Sci.">
        <title>Complete genome sequence of Tsukamurella paurometabola type strain (no. 33).</title>
        <authorList>
            <person name="Munk A.C."/>
            <person name="Lapidus A."/>
            <person name="Lucas S."/>
            <person name="Nolan M."/>
            <person name="Tice H."/>
            <person name="Cheng J.F."/>
            <person name="Del Rio T.G."/>
            <person name="Goodwin L."/>
            <person name="Pitluck S."/>
            <person name="Liolios K."/>
            <person name="Huntemann M."/>
            <person name="Ivanova N."/>
            <person name="Mavromatis K."/>
            <person name="Mikhailova N."/>
            <person name="Pati A."/>
            <person name="Chen A."/>
            <person name="Palaniappan K."/>
            <person name="Tapia R."/>
            <person name="Han C."/>
            <person name="Land M."/>
            <person name="Hauser L."/>
            <person name="Chang Y.J."/>
            <person name="Jeffries C.D."/>
            <person name="Brettin T."/>
            <person name="Yasawong M."/>
            <person name="Brambilla E.M."/>
            <person name="Rohde M."/>
            <person name="Sikorski J."/>
            <person name="Goker M."/>
            <person name="Detter J.C."/>
            <person name="Woyke T."/>
            <person name="Bristow J."/>
            <person name="Eisen J.A."/>
            <person name="Markowitz V."/>
            <person name="Hugenholtz P."/>
            <person name="Kyrpides N.C."/>
            <person name="Klenk H.P."/>
        </authorList>
    </citation>
    <scope>NUCLEOTIDE SEQUENCE [LARGE SCALE GENOMIC DNA]</scope>
    <source>
        <strain evidence="6">ATCC 8368 / DSM 20162 / CCUG 35730 / CIP 100753 / JCM 10117 / KCTC 9821 / NBRC 16120 / NCIMB 702349 / NCTC 13040</strain>
    </source>
</reference>
<feature type="compositionally biased region" description="Low complexity" evidence="3">
    <location>
        <begin position="30"/>
        <end position="49"/>
    </location>
</feature>
<feature type="region of interest" description="Disordered" evidence="3">
    <location>
        <begin position="30"/>
        <end position="62"/>
    </location>
</feature>
<keyword evidence="2" id="KW-0472">Membrane</keyword>
<evidence type="ECO:0000313" key="6">
    <source>
        <dbReference type="Proteomes" id="UP000001213"/>
    </source>
</evidence>
<gene>
    <name evidence="5" type="ordered locus">Tpau_1274</name>
</gene>
<dbReference type="Pfam" id="PF05481">
    <property type="entry name" value="Myco_19_kDa"/>
    <property type="match status" value="1"/>
</dbReference>
<dbReference type="AlphaFoldDB" id="D5UWN3"/>
<keyword evidence="4" id="KW-0732">Signal</keyword>
<feature type="signal peptide" evidence="4">
    <location>
        <begin position="1"/>
        <end position="26"/>
    </location>
</feature>